<sequence length="340" mass="37511">MSYATHRYRKIITTWRLNTKTETDRSSGRQACNRRSSMKLKRTCVYAVPASRHQEAALEDSSAAMKEAAKTQSPSSSGEPRISESMLAGVIDLQQEEDTVSSWLRGSEPSLGETNDVRPGGENTVYDEVDNLPALTNASTLTDENDMSQDNLTPTKSWGEQEQWFMPSLPSPRFLEDTGPSGASRGFVLPRCSSTPPLYCHKKAQDDQMESTCTCLQAVVFILDELETGQDTAIARGVDVALSTVKEALGHSQALVRCPQCWSRPENITVLAMVTDRLAKLCEQAVAELRKSNCAERLEASVPPQTGDKRTPLNVRVGRYEIETVWEWSIVMSGLASTIT</sequence>
<gene>
    <name evidence="2" type="ORF">LX32DRAFT_648025</name>
</gene>
<name>A0AAD9HVU2_9PEZI</name>
<evidence type="ECO:0000256" key="1">
    <source>
        <dbReference type="SAM" id="MobiDB-lite"/>
    </source>
</evidence>
<organism evidence="2 3">
    <name type="scientific">Colletotrichum zoysiae</name>
    <dbReference type="NCBI Taxonomy" id="1216348"/>
    <lineage>
        <taxon>Eukaryota</taxon>
        <taxon>Fungi</taxon>
        <taxon>Dikarya</taxon>
        <taxon>Ascomycota</taxon>
        <taxon>Pezizomycotina</taxon>
        <taxon>Sordariomycetes</taxon>
        <taxon>Hypocreomycetidae</taxon>
        <taxon>Glomerellales</taxon>
        <taxon>Glomerellaceae</taxon>
        <taxon>Colletotrichum</taxon>
        <taxon>Colletotrichum graminicola species complex</taxon>
    </lineage>
</organism>
<proteinExistence type="predicted"/>
<dbReference type="AlphaFoldDB" id="A0AAD9HVU2"/>
<keyword evidence="3" id="KW-1185">Reference proteome</keyword>
<dbReference type="Proteomes" id="UP001232148">
    <property type="component" value="Unassembled WGS sequence"/>
</dbReference>
<protein>
    <submittedName>
        <fullName evidence="2">Uncharacterized protein</fullName>
    </submittedName>
</protein>
<accession>A0AAD9HVU2</accession>
<feature type="region of interest" description="Disordered" evidence="1">
    <location>
        <begin position="57"/>
        <end position="82"/>
    </location>
</feature>
<reference evidence="2" key="1">
    <citation type="submission" date="2021-06" db="EMBL/GenBank/DDBJ databases">
        <title>Comparative genomics, transcriptomics and evolutionary studies reveal genomic signatures of adaptation to plant cell wall in hemibiotrophic fungi.</title>
        <authorList>
            <consortium name="DOE Joint Genome Institute"/>
            <person name="Baroncelli R."/>
            <person name="Diaz J.F."/>
            <person name="Benocci T."/>
            <person name="Peng M."/>
            <person name="Battaglia E."/>
            <person name="Haridas S."/>
            <person name="Andreopoulos W."/>
            <person name="Labutti K."/>
            <person name="Pangilinan J."/>
            <person name="Floch G.L."/>
            <person name="Makela M.R."/>
            <person name="Henrissat B."/>
            <person name="Grigoriev I.V."/>
            <person name="Crouch J.A."/>
            <person name="De Vries R.P."/>
            <person name="Sukno S.A."/>
            <person name="Thon M.R."/>
        </authorList>
    </citation>
    <scope>NUCLEOTIDE SEQUENCE</scope>
    <source>
        <strain evidence="2">MAFF235873</strain>
    </source>
</reference>
<evidence type="ECO:0000313" key="3">
    <source>
        <dbReference type="Proteomes" id="UP001232148"/>
    </source>
</evidence>
<comment type="caution">
    <text evidence="2">The sequence shown here is derived from an EMBL/GenBank/DDBJ whole genome shotgun (WGS) entry which is preliminary data.</text>
</comment>
<dbReference type="EMBL" id="MU842811">
    <property type="protein sequence ID" value="KAK2034924.1"/>
    <property type="molecule type" value="Genomic_DNA"/>
</dbReference>
<evidence type="ECO:0000313" key="2">
    <source>
        <dbReference type="EMBL" id="KAK2034924.1"/>
    </source>
</evidence>